<dbReference type="GO" id="GO:0004930">
    <property type="term" value="F:G protein-coupled receptor activity"/>
    <property type="evidence" value="ECO:0007669"/>
    <property type="project" value="UniProtKB-KW"/>
</dbReference>
<feature type="transmembrane region" description="Helical" evidence="10">
    <location>
        <begin position="41"/>
        <end position="63"/>
    </location>
</feature>
<dbReference type="PANTHER" id="PTHR24243:SF208">
    <property type="entry name" value="PYROKININ-1 RECEPTOR"/>
    <property type="match status" value="1"/>
</dbReference>
<dbReference type="InterPro" id="IPR003599">
    <property type="entry name" value="Ig_sub"/>
</dbReference>
<evidence type="ECO:0000256" key="7">
    <source>
        <dbReference type="ARBA" id="ARBA00023170"/>
    </source>
</evidence>
<evidence type="ECO:0000256" key="4">
    <source>
        <dbReference type="ARBA" id="ARBA00023040"/>
    </source>
</evidence>
<evidence type="ECO:0000256" key="8">
    <source>
        <dbReference type="ARBA" id="ARBA00023224"/>
    </source>
</evidence>
<feature type="domain" description="G-protein coupled receptors family 1 profile" evidence="11">
    <location>
        <begin position="54"/>
        <end position="359"/>
    </location>
</feature>
<keyword evidence="8" id="KW-0807">Transducer</keyword>
<dbReference type="InterPro" id="IPR017452">
    <property type="entry name" value="GPCR_Rhodpsn_7TM"/>
</dbReference>
<evidence type="ECO:0000259" key="12">
    <source>
        <dbReference type="PROSITE" id="PS50835"/>
    </source>
</evidence>
<evidence type="ECO:0000256" key="6">
    <source>
        <dbReference type="ARBA" id="ARBA00023157"/>
    </source>
</evidence>
<evidence type="ECO:0000256" key="5">
    <source>
        <dbReference type="ARBA" id="ARBA00023136"/>
    </source>
</evidence>
<dbReference type="FunFam" id="2.60.40.10:FF:000032">
    <property type="entry name" value="palladin isoform X1"/>
    <property type="match status" value="1"/>
</dbReference>
<dbReference type="InterPro" id="IPR036179">
    <property type="entry name" value="Ig-like_dom_sf"/>
</dbReference>
<dbReference type="SMART" id="SM00409">
    <property type="entry name" value="IG"/>
    <property type="match status" value="1"/>
</dbReference>
<dbReference type="Pfam" id="PF00001">
    <property type="entry name" value="7tm_1"/>
    <property type="match status" value="1"/>
</dbReference>
<feature type="transmembrane region" description="Helical" evidence="10">
    <location>
        <begin position="157"/>
        <end position="179"/>
    </location>
</feature>
<protein>
    <recommendedName>
        <fullName evidence="15">G-protein coupled receptors family 1 profile domain-containing protein</fullName>
    </recommendedName>
</protein>
<evidence type="ECO:0000313" key="14">
    <source>
        <dbReference type="Proteomes" id="UP000030764"/>
    </source>
</evidence>
<evidence type="ECO:0000256" key="1">
    <source>
        <dbReference type="ARBA" id="ARBA00004141"/>
    </source>
</evidence>
<organism evidence="13 14">
    <name type="scientific">Trichuris suis</name>
    <name type="common">pig whipworm</name>
    <dbReference type="NCBI Taxonomy" id="68888"/>
    <lineage>
        <taxon>Eukaryota</taxon>
        <taxon>Metazoa</taxon>
        <taxon>Ecdysozoa</taxon>
        <taxon>Nematoda</taxon>
        <taxon>Enoplea</taxon>
        <taxon>Dorylaimia</taxon>
        <taxon>Trichinellida</taxon>
        <taxon>Trichuridae</taxon>
        <taxon>Trichuris</taxon>
    </lineage>
</organism>
<keyword evidence="9" id="KW-0393">Immunoglobulin domain</keyword>
<dbReference type="SMART" id="SM00408">
    <property type="entry name" value="IGc2"/>
    <property type="match status" value="1"/>
</dbReference>
<dbReference type="CDD" id="cd00637">
    <property type="entry name" value="7tm_classA_rhodopsin-like"/>
    <property type="match status" value="1"/>
</dbReference>
<dbReference type="PANTHER" id="PTHR24243">
    <property type="entry name" value="G-PROTEIN COUPLED RECEPTOR"/>
    <property type="match status" value="1"/>
</dbReference>
<comment type="subcellular location">
    <subcellularLocation>
        <location evidence="1">Membrane</location>
        <topology evidence="1">Multi-pass membrane protein</topology>
    </subcellularLocation>
</comment>
<dbReference type="InterPro" id="IPR003598">
    <property type="entry name" value="Ig_sub2"/>
</dbReference>
<evidence type="ECO:0000259" key="11">
    <source>
        <dbReference type="PROSITE" id="PS50262"/>
    </source>
</evidence>
<dbReference type="SUPFAM" id="SSF81321">
    <property type="entry name" value="Family A G protein-coupled receptor-like"/>
    <property type="match status" value="1"/>
</dbReference>
<sequence>MLTANMSRQKAPIYEHGCSLQLDNVSDDRFLQDWLTMEAKFFAFILPVITGILVNVLILTIILCCRTFHFKQHLFLCNMAFADLLLAAVCGIINMHKEGLTNFSYGTRTSSMCAVMAFAELSAQTVMVFGQASASFERFLVIVMPFQAQRLWTRETSGAIILICWLAAFTVGTLGPILVEHQCIEFTDTRGGNHIWHYCSVRAGYYLTLSKVRLIFLFSIPFALMMVFYGTICWRLWRTCTRFSVARFSPLSYHSSIESKRSIAERLLSPLHRMSNSSNRFGDVGVIESRRRVIKMLIMVLLVFFVCWSPKLLLDVKNAEYIDSCCTTDVDEWSIDLESARLFAEVLVLYYPTISALLFFLTASRIRENCKFLTRSNVDQTTKATDRRVRGPIKNVLPFANVAEHSLLNQGSDQEDGVRIVKASHFSQSCRLGGKLNILCSAVGQPRPTITWYKDGAELVLKNNIHLQEIHESDSRQTSRIEIDPATLGDQGIYTCVAHNENDSVVKNFKSEVNY</sequence>
<dbReference type="Proteomes" id="UP000030764">
    <property type="component" value="Unassembled WGS sequence"/>
</dbReference>
<dbReference type="EMBL" id="KL363271">
    <property type="protein sequence ID" value="KFD49419.1"/>
    <property type="molecule type" value="Genomic_DNA"/>
</dbReference>
<feature type="transmembrane region" description="Helical" evidence="10">
    <location>
        <begin position="296"/>
        <end position="314"/>
    </location>
</feature>
<proteinExistence type="predicted"/>
<dbReference type="InterPro" id="IPR007110">
    <property type="entry name" value="Ig-like_dom"/>
</dbReference>
<name>A0A085LWS3_9BILA</name>
<dbReference type="InterPro" id="IPR013783">
    <property type="entry name" value="Ig-like_fold"/>
</dbReference>
<keyword evidence="4" id="KW-0297">G-protein coupled receptor</keyword>
<keyword evidence="6" id="KW-1015">Disulfide bond</keyword>
<reference evidence="13 14" key="1">
    <citation type="journal article" date="2014" name="Nat. Genet.">
        <title>Genome and transcriptome of the porcine whipworm Trichuris suis.</title>
        <authorList>
            <person name="Jex A.R."/>
            <person name="Nejsum P."/>
            <person name="Schwarz E.M."/>
            <person name="Hu L."/>
            <person name="Young N.D."/>
            <person name="Hall R.S."/>
            <person name="Korhonen P.K."/>
            <person name="Liao S."/>
            <person name="Thamsborg S."/>
            <person name="Xia J."/>
            <person name="Xu P."/>
            <person name="Wang S."/>
            <person name="Scheerlinck J.P."/>
            <person name="Hofmann A."/>
            <person name="Sternberg P.W."/>
            <person name="Wang J."/>
            <person name="Gasser R.B."/>
        </authorList>
    </citation>
    <scope>NUCLEOTIDE SEQUENCE [LARGE SCALE GENOMIC DNA]</scope>
    <source>
        <strain evidence="13">DCEP-RM93M</strain>
    </source>
</reference>
<dbReference type="GO" id="GO:0005886">
    <property type="term" value="C:plasma membrane"/>
    <property type="evidence" value="ECO:0007669"/>
    <property type="project" value="TreeGrafter"/>
</dbReference>
<dbReference type="PROSITE" id="PS50262">
    <property type="entry name" value="G_PROTEIN_RECEP_F1_2"/>
    <property type="match status" value="1"/>
</dbReference>
<keyword evidence="5 10" id="KW-0472">Membrane</keyword>
<keyword evidence="14" id="KW-1185">Reference proteome</keyword>
<dbReference type="PRINTS" id="PR00237">
    <property type="entry name" value="GPCRRHODOPSN"/>
</dbReference>
<feature type="transmembrane region" description="Helical" evidence="10">
    <location>
        <begin position="342"/>
        <end position="361"/>
    </location>
</feature>
<dbReference type="Gene3D" id="1.20.1070.10">
    <property type="entry name" value="Rhodopsin 7-helix transmembrane proteins"/>
    <property type="match status" value="1"/>
</dbReference>
<keyword evidence="3 10" id="KW-1133">Transmembrane helix</keyword>
<evidence type="ECO:0000256" key="3">
    <source>
        <dbReference type="ARBA" id="ARBA00022989"/>
    </source>
</evidence>
<dbReference type="Gene3D" id="2.60.40.10">
    <property type="entry name" value="Immunoglobulins"/>
    <property type="match status" value="1"/>
</dbReference>
<keyword evidence="2 10" id="KW-0812">Transmembrane</keyword>
<evidence type="ECO:0000256" key="2">
    <source>
        <dbReference type="ARBA" id="ARBA00022692"/>
    </source>
</evidence>
<evidence type="ECO:0008006" key="15">
    <source>
        <dbReference type="Google" id="ProtNLM"/>
    </source>
</evidence>
<keyword evidence="7" id="KW-0675">Receptor</keyword>
<evidence type="ECO:0000256" key="10">
    <source>
        <dbReference type="SAM" id="Phobius"/>
    </source>
</evidence>
<feature type="transmembrane region" description="Helical" evidence="10">
    <location>
        <begin position="214"/>
        <end position="237"/>
    </location>
</feature>
<dbReference type="Pfam" id="PF13927">
    <property type="entry name" value="Ig_3"/>
    <property type="match status" value="1"/>
</dbReference>
<dbReference type="PROSITE" id="PS50835">
    <property type="entry name" value="IG_LIKE"/>
    <property type="match status" value="1"/>
</dbReference>
<evidence type="ECO:0000256" key="9">
    <source>
        <dbReference type="ARBA" id="ARBA00023319"/>
    </source>
</evidence>
<dbReference type="AlphaFoldDB" id="A0A085LWS3"/>
<accession>A0A085LWS3</accession>
<feature type="transmembrane region" description="Helical" evidence="10">
    <location>
        <begin position="75"/>
        <end position="95"/>
    </location>
</feature>
<feature type="domain" description="Ig-like" evidence="12">
    <location>
        <begin position="433"/>
        <end position="514"/>
    </location>
</feature>
<gene>
    <name evidence="13" type="ORF">M513_09686</name>
</gene>
<dbReference type="SUPFAM" id="SSF48726">
    <property type="entry name" value="Immunoglobulin"/>
    <property type="match status" value="1"/>
</dbReference>
<dbReference type="InterPro" id="IPR000276">
    <property type="entry name" value="GPCR_Rhodpsn"/>
</dbReference>
<evidence type="ECO:0000313" key="13">
    <source>
        <dbReference type="EMBL" id="KFD49419.1"/>
    </source>
</evidence>